<dbReference type="PaxDb" id="3218-PP1S216_21V6.1"/>
<keyword evidence="4" id="KW-1185">Reference proteome</keyword>
<dbReference type="GeneID" id="112274359"/>
<feature type="compositionally biased region" description="Low complexity" evidence="1">
    <location>
        <begin position="635"/>
        <end position="652"/>
    </location>
</feature>
<feature type="region of interest" description="Disordered" evidence="1">
    <location>
        <begin position="555"/>
        <end position="580"/>
    </location>
</feature>
<evidence type="ECO:0000313" key="2">
    <source>
        <dbReference type="EMBL" id="PNR32358.1"/>
    </source>
</evidence>
<dbReference type="OrthoDB" id="1975592at2759"/>
<dbReference type="RefSeq" id="XP_024359560.1">
    <property type="nucleotide sequence ID" value="XM_024503792.2"/>
</dbReference>
<accession>A0A2K1ISX1</accession>
<sequence>MGVCYSRAGWLGTSTETYTDCSELSTSNSKSLIYESPRWSADTGDKGKLATLFYKRRKRRRYGGNPDLFTARLEGLLGGIQNFQIKHSPGDITFASFVGTPFVRNLEMQGMDALERSYAISAAKASARNTFLLLQERDKSETVEIFAPMIKIQTPGSSSVELEVENRIIIVDDDDDDNDIQVESELEDVAEGVQLDSPEDGANSVVLTESNSPNTVQDEDMRSSEFSESMFEEDIDLGAPYKAGMQKVELRSFFESCFPATGRWASVVSAARQSACLPRINNSPLRRNCTEVCEAAAPPLHELLRFEIRGETSREVVDRLHLSDGYHNYRHTISKGGRFSDSSQTCSNAGHACVRCCGSVASSRYSDSETCSEGGHACIGCCGLKERDAMSLSISTRSRRTEIETGSSSEYQFQQRRDDYSGNVTLMQLVVSPASTSSSHEPPASAEDTEDRIKRDLCVAPMSTPTEGLRVDIPKQQEDAGPFKYSTTPVCTTPEPLVVVEASEPLDRVDSDRDMFFSFPCSPSAKALEELGSGHIFEEMKSAKLMEHRGLRRIADEDDVEGGEEELEGPRSRTESPRGGNALLKGAFGSPFPVLGASGRKTKPVLDKKLKLISLERANSAALAKKHATNSDGVLTSSSDSYMDTSSSSQLSRQRDNHDWDDYSSDLFEIPDMQPVALQSRFPGVNLSCLPIKSSFGCSDEGACKGSSKVESCAPSYNSNALKYQLRGANAMRGADTRAKILREMATRKAKFEQGSVPAAPSSTAKQTSNHQSISVMVLSLLRRRPVDDKHTPGNGCPLSTTKPSLVVGSIRSVNGELKPPHPSFGIDGKFNKSLSIRDVLERQERQRDH</sequence>
<evidence type="ECO:0000256" key="1">
    <source>
        <dbReference type="SAM" id="MobiDB-lite"/>
    </source>
</evidence>
<reference evidence="3" key="3">
    <citation type="submission" date="2020-12" db="UniProtKB">
        <authorList>
            <consortium name="EnsemblPlants"/>
        </authorList>
    </citation>
    <scope>IDENTIFICATION</scope>
</reference>
<evidence type="ECO:0000313" key="3">
    <source>
        <dbReference type="EnsemblPlants" id="Pp3c21_21900V3.1"/>
    </source>
</evidence>
<reference evidence="2 4" key="2">
    <citation type="journal article" date="2018" name="Plant J.">
        <title>The Physcomitrella patens chromosome-scale assembly reveals moss genome structure and evolution.</title>
        <authorList>
            <person name="Lang D."/>
            <person name="Ullrich K.K."/>
            <person name="Murat F."/>
            <person name="Fuchs J."/>
            <person name="Jenkins J."/>
            <person name="Haas F.B."/>
            <person name="Piednoel M."/>
            <person name="Gundlach H."/>
            <person name="Van Bel M."/>
            <person name="Meyberg R."/>
            <person name="Vives C."/>
            <person name="Morata J."/>
            <person name="Symeonidi A."/>
            <person name="Hiss M."/>
            <person name="Muchero W."/>
            <person name="Kamisugi Y."/>
            <person name="Saleh O."/>
            <person name="Blanc G."/>
            <person name="Decker E.L."/>
            <person name="van Gessel N."/>
            <person name="Grimwood J."/>
            <person name="Hayes R.D."/>
            <person name="Graham S.W."/>
            <person name="Gunter L.E."/>
            <person name="McDaniel S.F."/>
            <person name="Hoernstein S.N.W."/>
            <person name="Larsson A."/>
            <person name="Li F.W."/>
            <person name="Perroud P.F."/>
            <person name="Phillips J."/>
            <person name="Ranjan P."/>
            <person name="Rokshar D.S."/>
            <person name="Rothfels C.J."/>
            <person name="Schneider L."/>
            <person name="Shu S."/>
            <person name="Stevenson D.W."/>
            <person name="Thummler F."/>
            <person name="Tillich M."/>
            <person name="Villarreal Aguilar J.C."/>
            <person name="Widiez T."/>
            <person name="Wong G.K."/>
            <person name="Wymore A."/>
            <person name="Zhang Y."/>
            <person name="Zimmer A.D."/>
            <person name="Quatrano R.S."/>
            <person name="Mayer K.F.X."/>
            <person name="Goodstein D."/>
            <person name="Casacuberta J.M."/>
            <person name="Vandepoele K."/>
            <person name="Reski R."/>
            <person name="Cuming A.C."/>
            <person name="Tuskan G.A."/>
            <person name="Maumus F."/>
            <person name="Salse J."/>
            <person name="Schmutz J."/>
            <person name="Rensing S.A."/>
        </authorList>
    </citation>
    <scope>NUCLEOTIDE SEQUENCE [LARGE SCALE GENOMIC DNA]</scope>
    <source>
        <strain evidence="3 4">cv. Gransden 2004</strain>
    </source>
</reference>
<dbReference type="Gramene" id="Pp3c21_21900V3.1">
    <property type="protein sequence ID" value="Pp3c21_21900V3.1"/>
    <property type="gene ID" value="Pp3c21_21900"/>
</dbReference>
<dbReference type="AlphaFoldDB" id="A0A2K1ISX1"/>
<feature type="region of interest" description="Disordered" evidence="1">
    <location>
        <begin position="432"/>
        <end position="452"/>
    </location>
</feature>
<organism evidence="2">
    <name type="scientific">Physcomitrium patens</name>
    <name type="common">Spreading-leaved earth moss</name>
    <name type="synonym">Physcomitrella patens</name>
    <dbReference type="NCBI Taxonomy" id="3218"/>
    <lineage>
        <taxon>Eukaryota</taxon>
        <taxon>Viridiplantae</taxon>
        <taxon>Streptophyta</taxon>
        <taxon>Embryophyta</taxon>
        <taxon>Bryophyta</taxon>
        <taxon>Bryophytina</taxon>
        <taxon>Bryopsida</taxon>
        <taxon>Funariidae</taxon>
        <taxon>Funariales</taxon>
        <taxon>Funariaceae</taxon>
        <taxon>Physcomitrium</taxon>
    </lineage>
</organism>
<dbReference type="EnsemblPlants" id="Pp3c21_21900V3.1">
    <property type="protein sequence ID" value="Pp3c21_21900V3.1"/>
    <property type="gene ID" value="Pp3c21_21900"/>
</dbReference>
<dbReference type="Gramene" id="Pp3c21_21900V3.3">
    <property type="protein sequence ID" value="Pp3c21_21900V3.3"/>
    <property type="gene ID" value="Pp3c21_21900"/>
</dbReference>
<feature type="compositionally biased region" description="Acidic residues" evidence="1">
    <location>
        <begin position="556"/>
        <end position="567"/>
    </location>
</feature>
<reference evidence="2 4" key="1">
    <citation type="journal article" date="2008" name="Science">
        <title>The Physcomitrella genome reveals evolutionary insights into the conquest of land by plants.</title>
        <authorList>
            <person name="Rensing S."/>
            <person name="Lang D."/>
            <person name="Zimmer A."/>
            <person name="Terry A."/>
            <person name="Salamov A."/>
            <person name="Shapiro H."/>
            <person name="Nishiyama T."/>
            <person name="Perroud P.-F."/>
            <person name="Lindquist E."/>
            <person name="Kamisugi Y."/>
            <person name="Tanahashi T."/>
            <person name="Sakakibara K."/>
            <person name="Fujita T."/>
            <person name="Oishi K."/>
            <person name="Shin-I T."/>
            <person name="Kuroki Y."/>
            <person name="Toyoda A."/>
            <person name="Suzuki Y."/>
            <person name="Hashimoto A."/>
            <person name="Yamaguchi K."/>
            <person name="Sugano A."/>
            <person name="Kohara Y."/>
            <person name="Fujiyama A."/>
            <person name="Anterola A."/>
            <person name="Aoki S."/>
            <person name="Ashton N."/>
            <person name="Barbazuk W.B."/>
            <person name="Barker E."/>
            <person name="Bennetzen J."/>
            <person name="Bezanilla M."/>
            <person name="Blankenship R."/>
            <person name="Cho S.H."/>
            <person name="Dutcher S."/>
            <person name="Estelle M."/>
            <person name="Fawcett J.A."/>
            <person name="Gundlach H."/>
            <person name="Hanada K."/>
            <person name="Heyl A."/>
            <person name="Hicks K.A."/>
            <person name="Hugh J."/>
            <person name="Lohr M."/>
            <person name="Mayer K."/>
            <person name="Melkozernov A."/>
            <person name="Murata T."/>
            <person name="Nelson D."/>
            <person name="Pils B."/>
            <person name="Prigge M."/>
            <person name="Reiss B."/>
            <person name="Renner T."/>
            <person name="Rombauts S."/>
            <person name="Rushton P."/>
            <person name="Sanderfoot A."/>
            <person name="Schween G."/>
            <person name="Shiu S.-H."/>
            <person name="Stueber K."/>
            <person name="Theodoulou F.L."/>
            <person name="Tu H."/>
            <person name="Van de Peer Y."/>
            <person name="Verrier P.J."/>
            <person name="Waters E."/>
            <person name="Wood A."/>
            <person name="Yang L."/>
            <person name="Cove D."/>
            <person name="Cuming A."/>
            <person name="Hasebe M."/>
            <person name="Lucas S."/>
            <person name="Mishler D.B."/>
            <person name="Reski R."/>
            <person name="Grigoriev I."/>
            <person name="Quatrano R.S."/>
            <person name="Boore J.L."/>
        </authorList>
    </citation>
    <scope>NUCLEOTIDE SEQUENCE [LARGE SCALE GENOMIC DNA]</scope>
    <source>
        <strain evidence="3 4">cv. Gransden 2004</strain>
    </source>
</reference>
<evidence type="ECO:0000313" key="4">
    <source>
        <dbReference type="Proteomes" id="UP000006727"/>
    </source>
</evidence>
<feature type="region of interest" description="Disordered" evidence="1">
    <location>
        <begin position="395"/>
        <end position="417"/>
    </location>
</feature>
<dbReference type="Proteomes" id="UP000006727">
    <property type="component" value="Chromosome 21"/>
</dbReference>
<dbReference type="KEGG" id="ppp:112274359"/>
<protein>
    <submittedName>
        <fullName evidence="2 3">Uncharacterized protein</fullName>
    </submittedName>
</protein>
<feature type="compositionally biased region" description="Polar residues" evidence="1">
    <location>
        <begin position="404"/>
        <end position="414"/>
    </location>
</feature>
<feature type="region of interest" description="Disordered" evidence="1">
    <location>
        <begin position="626"/>
        <end position="658"/>
    </location>
</feature>
<dbReference type="EnsemblPlants" id="Pp3c21_21900V3.3">
    <property type="protein sequence ID" value="Pp3c21_21900V3.3"/>
    <property type="gene ID" value="Pp3c21_21900"/>
</dbReference>
<name>A0A2K1ISX1_PHYPA</name>
<proteinExistence type="predicted"/>
<dbReference type="EMBL" id="ABEU02000021">
    <property type="protein sequence ID" value="PNR32358.1"/>
    <property type="molecule type" value="Genomic_DNA"/>
</dbReference>
<gene>
    <name evidence="3" type="primary">LOC112274359</name>
    <name evidence="2" type="ORF">PHYPA_026484</name>
</gene>